<feature type="transmembrane region" description="Helical" evidence="8">
    <location>
        <begin position="151"/>
        <end position="174"/>
    </location>
</feature>
<proteinExistence type="inferred from homology"/>
<keyword evidence="4 8" id="KW-0812">Transmembrane</keyword>
<dbReference type="SUPFAM" id="SSF53756">
    <property type="entry name" value="UDP-Glycosyltransferase/glycogen phosphorylase"/>
    <property type="match status" value="1"/>
</dbReference>
<evidence type="ECO:0000256" key="8">
    <source>
        <dbReference type="SAM" id="Phobius"/>
    </source>
</evidence>
<reference evidence="9" key="2">
    <citation type="submission" date="2022-10" db="EMBL/GenBank/DDBJ databases">
        <authorList>
            <consortium name="ENA_rothamsted_submissions"/>
            <consortium name="culmorum"/>
            <person name="King R."/>
        </authorList>
    </citation>
    <scope>NUCLEOTIDE SEQUENCE</scope>
</reference>
<dbReference type="GO" id="GO:0006488">
    <property type="term" value="P:dolichol-linked oligosaccharide biosynthetic process"/>
    <property type="evidence" value="ECO:0007669"/>
    <property type="project" value="InterPro"/>
</dbReference>
<sequence length="219" mass="25058">METCAYLTAFLIFSPILVIIVRALYLIYQISTTDSRLMSENSSLRTILCIGSGGHTTELLRLVKNLNFDKYQPRLYILAENDVSSEVKIHKTEQIVPNVNTKYTLGRIPRSRNVLQSFLSSIFSTIYATLFCVPLIFNFKPNVIFCNGPGTCVPICIVAFILRCLFIIDCRIVFIESICRIRTMSLTGKILQFFADIVIVQWPQLRDVCFRAKYFGRLT</sequence>
<feature type="transmembrane region" description="Helical" evidence="8">
    <location>
        <begin position="117"/>
        <end position="139"/>
    </location>
</feature>
<dbReference type="Pfam" id="PF08660">
    <property type="entry name" value="Alg14"/>
    <property type="match status" value="1"/>
</dbReference>
<keyword evidence="6 8" id="KW-1133">Transmembrane helix</keyword>
<comment type="similarity">
    <text evidence="2">Belongs to the ALG14 family.</text>
</comment>
<reference evidence="9" key="1">
    <citation type="submission" date="2021-12" db="EMBL/GenBank/DDBJ databases">
        <authorList>
            <person name="King R."/>
        </authorList>
    </citation>
    <scope>NUCLEOTIDE SEQUENCE</scope>
</reference>
<evidence type="ECO:0000313" key="10">
    <source>
        <dbReference type="Proteomes" id="UP001153714"/>
    </source>
</evidence>
<evidence type="ECO:0000256" key="7">
    <source>
        <dbReference type="ARBA" id="ARBA00023136"/>
    </source>
</evidence>
<keyword evidence="5" id="KW-0256">Endoplasmic reticulum</keyword>
<protein>
    <recommendedName>
        <fullName evidence="3">UDP-N-acetylglucosamine transferase subunit ALG14</fullName>
    </recommendedName>
</protein>
<comment type="subcellular location">
    <subcellularLocation>
        <location evidence="1">Endoplasmic reticulum membrane</location>
        <topology evidence="1">Single-pass membrane protein</topology>
    </subcellularLocation>
</comment>
<organism evidence="9 10">
    <name type="scientific">Diatraea saccharalis</name>
    <name type="common">sugarcane borer</name>
    <dbReference type="NCBI Taxonomy" id="40085"/>
    <lineage>
        <taxon>Eukaryota</taxon>
        <taxon>Metazoa</taxon>
        <taxon>Ecdysozoa</taxon>
        <taxon>Arthropoda</taxon>
        <taxon>Hexapoda</taxon>
        <taxon>Insecta</taxon>
        <taxon>Pterygota</taxon>
        <taxon>Neoptera</taxon>
        <taxon>Endopterygota</taxon>
        <taxon>Lepidoptera</taxon>
        <taxon>Glossata</taxon>
        <taxon>Ditrysia</taxon>
        <taxon>Pyraloidea</taxon>
        <taxon>Crambidae</taxon>
        <taxon>Crambinae</taxon>
        <taxon>Diatraea</taxon>
    </lineage>
</organism>
<evidence type="ECO:0000256" key="3">
    <source>
        <dbReference type="ARBA" id="ARBA00017467"/>
    </source>
</evidence>
<evidence type="ECO:0000256" key="1">
    <source>
        <dbReference type="ARBA" id="ARBA00004389"/>
    </source>
</evidence>
<keyword evidence="10" id="KW-1185">Reference proteome</keyword>
<dbReference type="GO" id="GO:0043541">
    <property type="term" value="C:UDP-N-acetylglucosamine transferase complex"/>
    <property type="evidence" value="ECO:0007669"/>
    <property type="project" value="TreeGrafter"/>
</dbReference>
<dbReference type="PANTHER" id="PTHR12154:SF4">
    <property type="entry name" value="UDP-N-ACETYLGLUCOSAMINE TRANSFERASE SUBUNIT ALG14 HOMOLOG"/>
    <property type="match status" value="1"/>
</dbReference>
<accession>A0A9N9QYY4</accession>
<evidence type="ECO:0000313" key="9">
    <source>
        <dbReference type="EMBL" id="CAG9786118.1"/>
    </source>
</evidence>
<dbReference type="Proteomes" id="UP001153714">
    <property type="component" value="Chromosome 15"/>
</dbReference>
<dbReference type="OrthoDB" id="248320at2759"/>
<dbReference type="InterPro" id="IPR013969">
    <property type="entry name" value="Oligosacch_biosynth_Alg14"/>
</dbReference>
<evidence type="ECO:0000256" key="6">
    <source>
        <dbReference type="ARBA" id="ARBA00022989"/>
    </source>
</evidence>
<keyword evidence="7 8" id="KW-0472">Membrane</keyword>
<dbReference type="EMBL" id="OU893346">
    <property type="protein sequence ID" value="CAG9786118.1"/>
    <property type="molecule type" value="Genomic_DNA"/>
</dbReference>
<evidence type="ECO:0000256" key="5">
    <source>
        <dbReference type="ARBA" id="ARBA00022824"/>
    </source>
</evidence>
<gene>
    <name evidence="9" type="ORF">DIATSA_LOCUS4095</name>
</gene>
<evidence type="ECO:0000256" key="2">
    <source>
        <dbReference type="ARBA" id="ARBA00009731"/>
    </source>
</evidence>
<dbReference type="GO" id="GO:0004577">
    <property type="term" value="F:N-acetylglucosaminyldiphosphodolichol N-acetylglucosaminyltransferase activity"/>
    <property type="evidence" value="ECO:0007669"/>
    <property type="project" value="TreeGrafter"/>
</dbReference>
<evidence type="ECO:0000256" key="4">
    <source>
        <dbReference type="ARBA" id="ARBA00022692"/>
    </source>
</evidence>
<dbReference type="PANTHER" id="PTHR12154">
    <property type="entry name" value="GLYCOSYL TRANSFERASE-RELATED"/>
    <property type="match status" value="1"/>
</dbReference>
<name>A0A9N9QYY4_9NEOP</name>
<dbReference type="Gene3D" id="3.40.50.2000">
    <property type="entry name" value="Glycogen Phosphorylase B"/>
    <property type="match status" value="1"/>
</dbReference>
<feature type="transmembrane region" description="Helical" evidence="8">
    <location>
        <begin position="6"/>
        <end position="28"/>
    </location>
</feature>
<dbReference type="AlphaFoldDB" id="A0A9N9QYY4"/>